<dbReference type="OrthoDB" id="6430321at2759"/>
<gene>
    <name evidence="2" type="ORF">TNCT_402021</name>
</gene>
<dbReference type="AlphaFoldDB" id="A0A8X6LWI9"/>
<evidence type="ECO:0000313" key="3">
    <source>
        <dbReference type="Proteomes" id="UP000887116"/>
    </source>
</evidence>
<dbReference type="Proteomes" id="UP000887116">
    <property type="component" value="Unassembled WGS sequence"/>
</dbReference>
<feature type="domain" description="DUF4817" evidence="1">
    <location>
        <begin position="1"/>
        <end position="48"/>
    </location>
</feature>
<comment type="caution">
    <text evidence="2">The sequence shown here is derived from an EMBL/GenBank/DDBJ whole genome shotgun (WGS) entry which is preliminary data.</text>
</comment>
<accession>A0A8X6LWI9</accession>
<evidence type="ECO:0000259" key="1">
    <source>
        <dbReference type="Pfam" id="PF16087"/>
    </source>
</evidence>
<evidence type="ECO:0000313" key="2">
    <source>
        <dbReference type="EMBL" id="GFR24640.1"/>
    </source>
</evidence>
<proteinExistence type="predicted"/>
<reference evidence="2" key="1">
    <citation type="submission" date="2020-07" db="EMBL/GenBank/DDBJ databases">
        <title>Multicomponent nature underlies the extraordinary mechanical properties of spider dragline silk.</title>
        <authorList>
            <person name="Kono N."/>
            <person name="Nakamura H."/>
            <person name="Mori M."/>
            <person name="Yoshida Y."/>
            <person name="Ohtoshi R."/>
            <person name="Malay A.D."/>
            <person name="Moran D.A.P."/>
            <person name="Tomita M."/>
            <person name="Numata K."/>
            <person name="Arakawa K."/>
        </authorList>
    </citation>
    <scope>NUCLEOTIDE SEQUENCE</scope>
</reference>
<protein>
    <recommendedName>
        <fullName evidence="1">DUF4817 domain-containing protein</fullName>
    </recommendedName>
</protein>
<dbReference type="Pfam" id="PF16087">
    <property type="entry name" value="DUF4817"/>
    <property type="match status" value="1"/>
</dbReference>
<sequence>MVKLFYENKGNVSAAVREIRRRKNQLRGPMPTKGIRTMIKRFEETGKLGVQPGKRRKRVTQVLVDGVKTAVDAQSHT</sequence>
<dbReference type="InterPro" id="IPR032135">
    <property type="entry name" value="DUF4817"/>
</dbReference>
<name>A0A8X6LWI9_TRICU</name>
<dbReference type="EMBL" id="BMAO01018598">
    <property type="protein sequence ID" value="GFR24640.1"/>
    <property type="molecule type" value="Genomic_DNA"/>
</dbReference>
<organism evidence="2 3">
    <name type="scientific">Trichonephila clavata</name>
    <name type="common">Joro spider</name>
    <name type="synonym">Nephila clavata</name>
    <dbReference type="NCBI Taxonomy" id="2740835"/>
    <lineage>
        <taxon>Eukaryota</taxon>
        <taxon>Metazoa</taxon>
        <taxon>Ecdysozoa</taxon>
        <taxon>Arthropoda</taxon>
        <taxon>Chelicerata</taxon>
        <taxon>Arachnida</taxon>
        <taxon>Araneae</taxon>
        <taxon>Araneomorphae</taxon>
        <taxon>Entelegynae</taxon>
        <taxon>Araneoidea</taxon>
        <taxon>Nephilidae</taxon>
        <taxon>Trichonephila</taxon>
    </lineage>
</organism>
<keyword evidence="3" id="KW-1185">Reference proteome</keyword>